<dbReference type="EMBL" id="QJSX01000012">
    <property type="protein sequence ID" value="PYE52813.1"/>
    <property type="molecule type" value="Genomic_DNA"/>
</dbReference>
<organism evidence="1 2">
    <name type="scientific">Deinococcus yavapaiensis KR-236</name>
    <dbReference type="NCBI Taxonomy" id="694435"/>
    <lineage>
        <taxon>Bacteria</taxon>
        <taxon>Thermotogati</taxon>
        <taxon>Deinococcota</taxon>
        <taxon>Deinococci</taxon>
        <taxon>Deinococcales</taxon>
        <taxon>Deinococcaceae</taxon>
        <taxon>Deinococcus</taxon>
    </lineage>
</organism>
<protein>
    <submittedName>
        <fullName evidence="1">Uncharacterized protein</fullName>
    </submittedName>
</protein>
<reference evidence="1 2" key="1">
    <citation type="submission" date="2018-06" db="EMBL/GenBank/DDBJ databases">
        <title>Genomic Encyclopedia of Type Strains, Phase IV (KMG-IV): sequencing the most valuable type-strain genomes for metagenomic binning, comparative biology and taxonomic classification.</title>
        <authorList>
            <person name="Goeker M."/>
        </authorList>
    </citation>
    <scope>NUCLEOTIDE SEQUENCE [LARGE SCALE GENOMIC DNA]</scope>
    <source>
        <strain evidence="1 2">DSM 18048</strain>
    </source>
</reference>
<name>A0A318S537_9DEIO</name>
<keyword evidence="2" id="KW-1185">Reference proteome</keyword>
<comment type="caution">
    <text evidence="1">The sequence shown here is derived from an EMBL/GenBank/DDBJ whole genome shotgun (WGS) entry which is preliminary data.</text>
</comment>
<dbReference type="Proteomes" id="UP000248326">
    <property type="component" value="Unassembled WGS sequence"/>
</dbReference>
<accession>A0A318S537</accession>
<evidence type="ECO:0000313" key="1">
    <source>
        <dbReference type="EMBL" id="PYE52813.1"/>
    </source>
</evidence>
<evidence type="ECO:0000313" key="2">
    <source>
        <dbReference type="Proteomes" id="UP000248326"/>
    </source>
</evidence>
<proteinExistence type="predicted"/>
<dbReference type="AlphaFoldDB" id="A0A318S537"/>
<sequence length="50" mass="5632">MSRILIHKGHMKVSITLDIYRHVLDDEVRAKAPVLFAPPKPSQRAASSLH</sequence>
<gene>
    <name evidence="1" type="ORF">DES52_112135</name>
</gene>